<evidence type="ECO:0000256" key="7">
    <source>
        <dbReference type="ARBA" id="ARBA00022840"/>
    </source>
</evidence>
<dbReference type="GO" id="GO:0046983">
    <property type="term" value="F:protein dimerization activity"/>
    <property type="evidence" value="ECO:0007669"/>
    <property type="project" value="InterPro"/>
</dbReference>
<dbReference type="Pfam" id="PF07730">
    <property type="entry name" value="HisKA_3"/>
    <property type="match status" value="1"/>
</dbReference>
<keyword evidence="4" id="KW-0808">Transferase</keyword>
<sequence>MRMKRWSDAQWHPLLVDALLAVVLAGFVLKSAVLKPTSDLTDTVTIGDVLVAVVAFLAVLQRRSHPRGALVIATGATVGGISQGVSNPGLILVLGVITYSIAAHRNRRDGWTCALAAASVVYVAAVVASAGWRPDVLAVFAWIFMAAAVGDAARSHRAYVAEVEARAHRAEQTREQEAQRRVIDERLRIARELHDVVAHHIAVISVQAGAATHVLERRPDQVGPVLAHIREASDLVLKEISSVVGVLRNSDEQANTEPAPGLSRLPDLLGALQAAGFTVRNQLRGEPRELPAMVDLAAYRIVQEALTNAHRYGDGRAVLLVEYAASGVILEVTNDIRPDRDTEGTGYGLLGMRERATAAGGTVTAGPLGDGRFRVHAVLPTEDTPAKGCLR</sequence>
<dbReference type="InterPro" id="IPR050482">
    <property type="entry name" value="Sensor_HK_TwoCompSys"/>
</dbReference>
<dbReference type="Pfam" id="PF23539">
    <property type="entry name" value="DUF7134"/>
    <property type="match status" value="1"/>
</dbReference>
<evidence type="ECO:0000256" key="6">
    <source>
        <dbReference type="ARBA" id="ARBA00022777"/>
    </source>
</evidence>
<dbReference type="SUPFAM" id="SSF55874">
    <property type="entry name" value="ATPase domain of HSP90 chaperone/DNA topoisomerase II/histidine kinase"/>
    <property type="match status" value="1"/>
</dbReference>
<dbReference type="EMBL" id="BOQL01000026">
    <property type="protein sequence ID" value="GIM68650.1"/>
    <property type="molecule type" value="Genomic_DNA"/>
</dbReference>
<evidence type="ECO:0000256" key="9">
    <source>
        <dbReference type="SAM" id="Phobius"/>
    </source>
</evidence>
<evidence type="ECO:0000256" key="2">
    <source>
        <dbReference type="ARBA" id="ARBA00012438"/>
    </source>
</evidence>
<dbReference type="InterPro" id="IPR055558">
    <property type="entry name" value="DUF7134"/>
</dbReference>
<keyword evidence="9" id="KW-0812">Transmembrane</keyword>
<dbReference type="EC" id="2.7.13.3" evidence="2"/>
<keyword evidence="5" id="KW-0547">Nucleotide-binding</keyword>
<feature type="transmembrane region" description="Helical" evidence="9">
    <location>
        <begin position="44"/>
        <end position="60"/>
    </location>
</feature>
<dbReference type="PANTHER" id="PTHR24421:SF10">
    <property type="entry name" value="NITRATE_NITRITE SENSOR PROTEIN NARQ"/>
    <property type="match status" value="1"/>
</dbReference>
<evidence type="ECO:0000256" key="1">
    <source>
        <dbReference type="ARBA" id="ARBA00000085"/>
    </source>
</evidence>
<organism evidence="12 13">
    <name type="scientific">Actinoplanes auranticolor</name>
    <dbReference type="NCBI Taxonomy" id="47988"/>
    <lineage>
        <taxon>Bacteria</taxon>
        <taxon>Bacillati</taxon>
        <taxon>Actinomycetota</taxon>
        <taxon>Actinomycetes</taxon>
        <taxon>Micromonosporales</taxon>
        <taxon>Micromonosporaceae</taxon>
        <taxon>Actinoplanes</taxon>
    </lineage>
</organism>
<feature type="transmembrane region" description="Helical" evidence="9">
    <location>
        <begin position="110"/>
        <end position="130"/>
    </location>
</feature>
<keyword evidence="7" id="KW-0067">ATP-binding</keyword>
<evidence type="ECO:0000313" key="12">
    <source>
        <dbReference type="EMBL" id="GIM68650.1"/>
    </source>
</evidence>
<evidence type="ECO:0000256" key="4">
    <source>
        <dbReference type="ARBA" id="ARBA00022679"/>
    </source>
</evidence>
<comment type="caution">
    <text evidence="12">The sequence shown here is derived from an EMBL/GenBank/DDBJ whole genome shotgun (WGS) entry which is preliminary data.</text>
</comment>
<keyword evidence="13" id="KW-1185">Reference proteome</keyword>
<keyword evidence="8" id="KW-0902">Two-component regulatory system</keyword>
<evidence type="ECO:0000256" key="5">
    <source>
        <dbReference type="ARBA" id="ARBA00022741"/>
    </source>
</evidence>
<dbReference type="GO" id="GO:0016020">
    <property type="term" value="C:membrane"/>
    <property type="evidence" value="ECO:0007669"/>
    <property type="project" value="InterPro"/>
</dbReference>
<protein>
    <recommendedName>
        <fullName evidence="2">histidine kinase</fullName>
        <ecNumber evidence="2">2.7.13.3</ecNumber>
    </recommendedName>
</protein>
<dbReference type="AlphaFoldDB" id="A0A919VT94"/>
<evidence type="ECO:0000256" key="8">
    <source>
        <dbReference type="ARBA" id="ARBA00023012"/>
    </source>
</evidence>
<name>A0A919VT94_9ACTN</name>
<evidence type="ECO:0000259" key="11">
    <source>
        <dbReference type="Pfam" id="PF23539"/>
    </source>
</evidence>
<gene>
    <name evidence="12" type="ORF">Aau02nite_32660</name>
</gene>
<dbReference type="Gene3D" id="3.30.565.10">
    <property type="entry name" value="Histidine kinase-like ATPase, C-terminal domain"/>
    <property type="match status" value="1"/>
</dbReference>
<dbReference type="Proteomes" id="UP000681340">
    <property type="component" value="Unassembled WGS sequence"/>
</dbReference>
<dbReference type="InterPro" id="IPR011712">
    <property type="entry name" value="Sig_transdc_His_kin_sub3_dim/P"/>
</dbReference>
<evidence type="ECO:0000313" key="13">
    <source>
        <dbReference type="Proteomes" id="UP000681340"/>
    </source>
</evidence>
<accession>A0A919VT94</accession>
<evidence type="ECO:0000259" key="10">
    <source>
        <dbReference type="Pfam" id="PF07730"/>
    </source>
</evidence>
<dbReference type="GO" id="GO:0005524">
    <property type="term" value="F:ATP binding"/>
    <property type="evidence" value="ECO:0007669"/>
    <property type="project" value="UniProtKB-KW"/>
</dbReference>
<proteinExistence type="predicted"/>
<keyword evidence="6 12" id="KW-0418">Kinase</keyword>
<reference evidence="12" key="1">
    <citation type="submission" date="2021-03" db="EMBL/GenBank/DDBJ databases">
        <title>Whole genome shotgun sequence of Actinoplanes auranticolor NBRC 12245.</title>
        <authorList>
            <person name="Komaki H."/>
            <person name="Tamura T."/>
        </authorList>
    </citation>
    <scope>NUCLEOTIDE SEQUENCE</scope>
    <source>
        <strain evidence="12">NBRC 12245</strain>
    </source>
</reference>
<evidence type="ECO:0000256" key="3">
    <source>
        <dbReference type="ARBA" id="ARBA00022553"/>
    </source>
</evidence>
<feature type="domain" description="DUF7134" evidence="11">
    <location>
        <begin position="11"/>
        <end position="148"/>
    </location>
</feature>
<dbReference type="CDD" id="cd16917">
    <property type="entry name" value="HATPase_UhpB-NarQ-NarX-like"/>
    <property type="match status" value="1"/>
</dbReference>
<dbReference type="InterPro" id="IPR036890">
    <property type="entry name" value="HATPase_C_sf"/>
</dbReference>
<keyword evidence="9" id="KW-0472">Membrane</keyword>
<keyword evidence="9" id="KW-1133">Transmembrane helix</keyword>
<comment type="catalytic activity">
    <reaction evidence="1">
        <text>ATP + protein L-histidine = ADP + protein N-phospho-L-histidine.</text>
        <dbReference type="EC" id="2.7.13.3"/>
    </reaction>
</comment>
<dbReference type="Gene3D" id="1.20.5.1930">
    <property type="match status" value="1"/>
</dbReference>
<dbReference type="PANTHER" id="PTHR24421">
    <property type="entry name" value="NITRATE/NITRITE SENSOR PROTEIN NARX-RELATED"/>
    <property type="match status" value="1"/>
</dbReference>
<dbReference type="GO" id="GO:0000155">
    <property type="term" value="F:phosphorelay sensor kinase activity"/>
    <property type="evidence" value="ECO:0007669"/>
    <property type="project" value="InterPro"/>
</dbReference>
<keyword evidence="3" id="KW-0597">Phosphoprotein</keyword>
<feature type="domain" description="Signal transduction histidine kinase subgroup 3 dimerisation and phosphoacceptor" evidence="10">
    <location>
        <begin position="185"/>
        <end position="251"/>
    </location>
</feature>